<evidence type="ECO:0000256" key="1">
    <source>
        <dbReference type="SAM" id="Phobius"/>
    </source>
</evidence>
<feature type="transmembrane region" description="Helical" evidence="1">
    <location>
        <begin position="95"/>
        <end position="116"/>
    </location>
</feature>
<keyword evidence="3" id="KW-1185">Reference proteome</keyword>
<sequence length="150" mass="17421">MAKLPSDKKRSGRRSGLDRLERLQPHVHGTDWRKKPGYTKWRFNWRLPLFGGRLPAPSWFAARLHEIYRFFLPYALGGIAALIGWYLWQGQRVSVWLWIALTPLIFEIPRMIVLAGGVKQSLKDGLSLLLQILAAPIYLLIMLIVKMRMK</sequence>
<dbReference type="EMBL" id="RRAZ01000009">
    <property type="protein sequence ID" value="RRH75809.1"/>
    <property type="molecule type" value="Genomic_DNA"/>
</dbReference>
<keyword evidence="1" id="KW-1133">Transmembrane helix</keyword>
<name>A0A3P3DNI6_9RHOB</name>
<keyword evidence="1" id="KW-0812">Transmembrane</keyword>
<protein>
    <submittedName>
        <fullName evidence="2">Uncharacterized protein</fullName>
    </submittedName>
</protein>
<accession>A0A3P3DNI6</accession>
<proteinExistence type="predicted"/>
<dbReference type="OrthoDB" id="9834218at2"/>
<evidence type="ECO:0000313" key="3">
    <source>
        <dbReference type="Proteomes" id="UP000282125"/>
    </source>
</evidence>
<comment type="caution">
    <text evidence="2">The sequence shown here is derived from an EMBL/GenBank/DDBJ whole genome shotgun (WGS) entry which is preliminary data.</text>
</comment>
<dbReference type="RefSeq" id="WP_124964434.1">
    <property type="nucleotide sequence ID" value="NZ_RRAZ01000009.1"/>
</dbReference>
<dbReference type="AlphaFoldDB" id="A0A3P3DNI6"/>
<evidence type="ECO:0000313" key="2">
    <source>
        <dbReference type="EMBL" id="RRH75809.1"/>
    </source>
</evidence>
<dbReference type="Proteomes" id="UP000282125">
    <property type="component" value="Unassembled WGS sequence"/>
</dbReference>
<feature type="transmembrane region" description="Helical" evidence="1">
    <location>
        <begin position="128"/>
        <end position="145"/>
    </location>
</feature>
<gene>
    <name evidence="2" type="ORF">EG244_07735</name>
</gene>
<keyword evidence="1" id="KW-0472">Membrane</keyword>
<organism evidence="2 3">
    <name type="scientific">Falsigemmobacter faecalis</name>
    <dbReference type="NCBI Taxonomy" id="2488730"/>
    <lineage>
        <taxon>Bacteria</taxon>
        <taxon>Pseudomonadati</taxon>
        <taxon>Pseudomonadota</taxon>
        <taxon>Alphaproteobacteria</taxon>
        <taxon>Rhodobacterales</taxon>
        <taxon>Paracoccaceae</taxon>
        <taxon>Falsigemmobacter</taxon>
    </lineage>
</organism>
<feature type="transmembrane region" description="Helical" evidence="1">
    <location>
        <begin position="67"/>
        <end position="88"/>
    </location>
</feature>
<reference evidence="2 3" key="1">
    <citation type="submission" date="2018-11" db="EMBL/GenBank/DDBJ databases">
        <title>Gemmobacter sp. nov., YIM 102744-1 draft genome.</title>
        <authorList>
            <person name="Li G."/>
            <person name="Jiang Y."/>
        </authorList>
    </citation>
    <scope>NUCLEOTIDE SEQUENCE [LARGE SCALE GENOMIC DNA]</scope>
    <source>
        <strain evidence="2 3">YIM 102744-1</strain>
    </source>
</reference>